<dbReference type="Gene3D" id="3.40.50.300">
    <property type="entry name" value="P-loop containing nucleotide triphosphate hydrolases"/>
    <property type="match status" value="1"/>
</dbReference>
<comment type="caution">
    <text evidence="1">The sequence shown here is derived from an EMBL/GenBank/DDBJ whole genome shotgun (WGS) entry which is preliminary data.</text>
</comment>
<organism evidence="1 2">
    <name type="scientific">Defluviimonas salinarum</name>
    <dbReference type="NCBI Taxonomy" id="2992147"/>
    <lineage>
        <taxon>Bacteria</taxon>
        <taxon>Pseudomonadati</taxon>
        <taxon>Pseudomonadota</taxon>
        <taxon>Alphaproteobacteria</taxon>
        <taxon>Rhodobacterales</taxon>
        <taxon>Paracoccaceae</taxon>
        <taxon>Albidovulum</taxon>
    </lineage>
</organism>
<sequence length="333" mass="37280">MGLAIGGFHRSGTSSVTQHLAQSGLNPGTNLIGANEYNRYGHFEDWPPVTFHDEVLAAAGLDWASVTYNDIPLVERDREFIRGYCAEREANAPVWGFKDPRVCQFLGHWMDVVPSLKALIVYRSPAECSWSLYRRSVREVVQGTDRNQTSARFLTEPDHALALWVTHNEKLLEVARRFPERTIVVGHASFAAGRNLASEVRDRLGLDLEPADVADTFDAKAVTRAVAPLPVMNWELASAAGDIWDEFESLDTAGKGNFGHAAAQFSDDPTGLILTNALLTLQIGETRKLVDREFNHNKEKAAIKVARKLKRWPFSLFFSRSDKYRSLIDEILK</sequence>
<accession>A0ABT3J2X1</accession>
<dbReference type="SUPFAM" id="SSF52540">
    <property type="entry name" value="P-loop containing nucleoside triphosphate hydrolases"/>
    <property type="match status" value="1"/>
</dbReference>
<name>A0ABT3J2X1_9RHOB</name>
<evidence type="ECO:0000313" key="1">
    <source>
        <dbReference type="EMBL" id="MCW3782006.1"/>
    </source>
</evidence>
<dbReference type="RefSeq" id="WP_264771911.1">
    <property type="nucleotide sequence ID" value="NZ_JAPDOG010000008.1"/>
</dbReference>
<proteinExistence type="predicted"/>
<dbReference type="InterPro" id="IPR027417">
    <property type="entry name" value="P-loop_NTPase"/>
</dbReference>
<evidence type="ECO:0000313" key="2">
    <source>
        <dbReference type="Proteomes" id="UP001207582"/>
    </source>
</evidence>
<dbReference type="Proteomes" id="UP001207582">
    <property type="component" value="Unassembled WGS sequence"/>
</dbReference>
<protein>
    <recommendedName>
        <fullName evidence="3">Sulfotransferase family protein</fullName>
    </recommendedName>
</protein>
<dbReference type="EMBL" id="JAPDOG010000008">
    <property type="protein sequence ID" value="MCW3782006.1"/>
    <property type="molecule type" value="Genomic_DNA"/>
</dbReference>
<reference evidence="1 2" key="1">
    <citation type="submission" date="2022-10" db="EMBL/GenBank/DDBJ databases">
        <title>Defluviimonas sp. CAU 1641 isolated from mud.</title>
        <authorList>
            <person name="Kim W."/>
        </authorList>
    </citation>
    <scope>NUCLEOTIDE SEQUENCE [LARGE SCALE GENOMIC DNA]</scope>
    <source>
        <strain evidence="1 2">CAU 1641</strain>
    </source>
</reference>
<keyword evidence="2" id="KW-1185">Reference proteome</keyword>
<gene>
    <name evidence="1" type="ORF">OM960_10400</name>
</gene>
<evidence type="ECO:0008006" key="3">
    <source>
        <dbReference type="Google" id="ProtNLM"/>
    </source>
</evidence>